<evidence type="ECO:0000256" key="25">
    <source>
        <dbReference type="ARBA" id="ARBA00023239"/>
    </source>
</evidence>
<dbReference type="SUPFAM" id="SSF48264">
    <property type="entry name" value="Cytochrome P450"/>
    <property type="match status" value="1"/>
</dbReference>
<feature type="transmembrane region" description="Helical" evidence="36">
    <location>
        <begin position="339"/>
        <end position="361"/>
    </location>
</feature>
<dbReference type="GO" id="GO:0001516">
    <property type="term" value="P:prostaglandin biosynthetic process"/>
    <property type="evidence" value="ECO:0007669"/>
    <property type="project" value="UniProtKB-KW"/>
</dbReference>
<comment type="catalytic activity">
    <reaction evidence="27">
        <text>(15S)-hydroperoxy-(5Z,8Z,11Z,13E)-eicosatetraenoate + AH2 = (15S)-hydroxy-(5Z,8Z,11Z,13E)-eicosatetraenoate + A + H2O</text>
        <dbReference type="Rhea" id="RHEA:48856"/>
        <dbReference type="ChEBI" id="CHEBI:13193"/>
        <dbReference type="ChEBI" id="CHEBI:15377"/>
        <dbReference type="ChEBI" id="CHEBI:17499"/>
        <dbReference type="ChEBI" id="CHEBI:57409"/>
        <dbReference type="ChEBI" id="CHEBI:57446"/>
    </reaction>
    <physiologicalReaction direction="left-to-right" evidence="27">
        <dbReference type="Rhea" id="RHEA:48857"/>
    </physiologicalReaction>
</comment>
<dbReference type="Proteomes" id="UP001208570">
    <property type="component" value="Unassembled WGS sequence"/>
</dbReference>
<dbReference type="GO" id="GO:0005789">
    <property type="term" value="C:endoplasmic reticulum membrane"/>
    <property type="evidence" value="ECO:0007669"/>
    <property type="project" value="UniProtKB-SubCell"/>
</dbReference>
<dbReference type="InterPro" id="IPR050705">
    <property type="entry name" value="Cytochrome_P450_3A"/>
</dbReference>
<keyword evidence="23" id="KW-0275">Fatty acid biosynthesis</keyword>
<dbReference type="PRINTS" id="PR00385">
    <property type="entry name" value="P450"/>
</dbReference>
<evidence type="ECO:0000313" key="38">
    <source>
        <dbReference type="Proteomes" id="UP001208570"/>
    </source>
</evidence>
<dbReference type="GO" id="GO:0004796">
    <property type="term" value="F:thromboxane-A synthase activity"/>
    <property type="evidence" value="ECO:0007669"/>
    <property type="project" value="UniProtKB-EC"/>
</dbReference>
<reference evidence="37" key="1">
    <citation type="journal article" date="2023" name="Mol. Biol. Evol.">
        <title>Third-Generation Sequencing Reveals the Adaptive Role of the Epigenome in Three Deep-Sea Polychaetes.</title>
        <authorList>
            <person name="Perez M."/>
            <person name="Aroh O."/>
            <person name="Sun Y."/>
            <person name="Lan Y."/>
            <person name="Juniper S.K."/>
            <person name="Young C.R."/>
            <person name="Angers B."/>
            <person name="Qian P.Y."/>
        </authorList>
    </citation>
    <scope>NUCLEOTIDE SEQUENCE</scope>
    <source>
        <strain evidence="37">P08H-3</strain>
    </source>
</reference>
<keyword evidence="21" id="KW-0443">Lipid metabolism</keyword>
<evidence type="ECO:0000256" key="21">
    <source>
        <dbReference type="ARBA" id="ARBA00023098"/>
    </source>
</evidence>
<evidence type="ECO:0000256" key="9">
    <source>
        <dbReference type="ARBA" id="ARBA00022501"/>
    </source>
</evidence>
<dbReference type="InterPro" id="IPR002401">
    <property type="entry name" value="Cyt_P450_E_grp-I"/>
</dbReference>
<dbReference type="PANTHER" id="PTHR24302:SF47">
    <property type="entry name" value="CYTOCHROME P450"/>
    <property type="match status" value="1"/>
</dbReference>
<dbReference type="InterPro" id="IPR036396">
    <property type="entry name" value="Cyt_P450_sf"/>
</dbReference>
<dbReference type="Pfam" id="PF00067">
    <property type="entry name" value="p450"/>
    <property type="match status" value="1"/>
</dbReference>
<keyword evidence="10" id="KW-0444">Lipid biosynthesis</keyword>
<dbReference type="FunFam" id="1.10.630.10:FF:000042">
    <property type="entry name" value="Cytochrome P450"/>
    <property type="match status" value="1"/>
</dbReference>
<protein>
    <recommendedName>
        <fullName evidence="31">Thromboxane-A synthase</fullName>
        <ecNumber evidence="8">4.2.1.152</ecNumber>
        <ecNumber evidence="30">5.3.99.5</ecNumber>
    </recommendedName>
    <alternativeName>
        <fullName evidence="32">Cytochrome P450 5A1</fullName>
    </alternativeName>
    <alternativeName>
        <fullName evidence="26">Hydroperoxy icosatetraenoate dehydratase</fullName>
    </alternativeName>
</protein>
<evidence type="ECO:0000256" key="32">
    <source>
        <dbReference type="ARBA" id="ARBA00042726"/>
    </source>
</evidence>
<comment type="catalytic activity">
    <reaction evidence="1">
        <text>(15S)-hydroperoxy-(5Z,8Z,11Z,13E)-eicosatetraenoate = 15-oxo-(5Z,8Z,11Z,13E)-eicosatetraenoate + H2O</text>
        <dbReference type="Rhea" id="RHEA:48636"/>
        <dbReference type="ChEBI" id="CHEBI:15377"/>
        <dbReference type="ChEBI" id="CHEBI:57410"/>
        <dbReference type="ChEBI" id="CHEBI:57446"/>
    </reaction>
    <physiologicalReaction direction="left-to-right" evidence="1">
        <dbReference type="Rhea" id="RHEA:48637"/>
    </physiologicalReaction>
</comment>
<sequence>MDLTITIGLAAVAVTFLILFYRDRKWKVGLFKRMGIPGPEPHWLYGNLLDFSKTDKLARDVVIDWTKKYGKLYGYYEGPRPILVTSDPEFVKEVFIKHFSNFYGRRLLAFQAPSEMKTGSIVIAGGSRWKRLRAIINPTFSALKLKSMLPMMKEKVKLLEENLLEASKNMKESVNVRPCFERLTLSVIGDAAFGMNVDPQHNPDDPYLKHCRSMFANLNPNMKPLPLKAAEIFPELRGLVWLLLQFFIKRSPFRASQEWIYSHMTKVVEERRAKQIRRPDLLQLMLDSEANESINDDDFIMTTDYEEKLSPEKSDTTNNKTRGKLVKRLTEQEIKSQSFIFLIAGFETTATTLGYATYLLAMNPDKQTKLIDEIDATHPPGTEVTYDSIKNMSYMNMVVCETLRLYPVAARAVNRQCFSPCKINDLDIPEGMAVHVDVWSIHYDKKLWGEDADKFVPERFSPEEAAERHPMAWLPFGAGPKNCVGQRFGQMEIKTALTHILQKYTFDKCDETEENLTLCDRIVIVPLHGITIKLVPRG</sequence>
<dbReference type="PROSITE" id="PS00086">
    <property type="entry name" value="CYTOCHROME_P450"/>
    <property type="match status" value="1"/>
</dbReference>
<keyword evidence="20 34" id="KW-0408">Iron</keyword>
<keyword evidence="9" id="KW-0644">Prostaglandin metabolism</keyword>
<keyword evidence="14 34" id="KW-0479">Metal-binding</keyword>
<evidence type="ECO:0000256" key="28">
    <source>
        <dbReference type="ARBA" id="ARBA00036424"/>
    </source>
</evidence>
<evidence type="ECO:0000256" key="13">
    <source>
        <dbReference type="ARBA" id="ARBA00022692"/>
    </source>
</evidence>
<keyword evidence="24" id="KW-0413">Isomerase</keyword>
<dbReference type="Gene3D" id="1.10.630.10">
    <property type="entry name" value="Cytochrome P450"/>
    <property type="match status" value="1"/>
</dbReference>
<accession>A0AAD9K5X1</accession>
<evidence type="ECO:0000256" key="8">
    <source>
        <dbReference type="ARBA" id="ARBA00013084"/>
    </source>
</evidence>
<dbReference type="InterPro" id="IPR017972">
    <property type="entry name" value="Cyt_P450_CS"/>
</dbReference>
<dbReference type="GO" id="GO:0106256">
    <property type="term" value="F:hydroperoxy icosatetraenoate dehydratase activity"/>
    <property type="evidence" value="ECO:0007669"/>
    <property type="project" value="UniProtKB-EC"/>
</dbReference>
<dbReference type="EMBL" id="JAODUP010000059">
    <property type="protein sequence ID" value="KAK2164743.1"/>
    <property type="molecule type" value="Genomic_DNA"/>
</dbReference>
<organism evidence="37 38">
    <name type="scientific">Paralvinella palmiformis</name>
    <dbReference type="NCBI Taxonomy" id="53620"/>
    <lineage>
        <taxon>Eukaryota</taxon>
        <taxon>Metazoa</taxon>
        <taxon>Spiralia</taxon>
        <taxon>Lophotrochozoa</taxon>
        <taxon>Annelida</taxon>
        <taxon>Polychaeta</taxon>
        <taxon>Sedentaria</taxon>
        <taxon>Canalipalpata</taxon>
        <taxon>Terebellida</taxon>
        <taxon>Terebelliformia</taxon>
        <taxon>Alvinellidae</taxon>
        <taxon>Paralvinella</taxon>
    </lineage>
</organism>
<evidence type="ECO:0000256" key="3">
    <source>
        <dbReference type="ARBA" id="ARBA00004174"/>
    </source>
</evidence>
<dbReference type="GO" id="GO:0008395">
    <property type="term" value="F:steroid hydroxylase activity"/>
    <property type="evidence" value="ECO:0007669"/>
    <property type="project" value="TreeGrafter"/>
</dbReference>
<evidence type="ECO:0000256" key="26">
    <source>
        <dbReference type="ARBA" id="ARBA00033404"/>
    </source>
</evidence>
<evidence type="ECO:0000256" key="4">
    <source>
        <dbReference type="ARBA" id="ARBA00004406"/>
    </source>
</evidence>
<keyword evidence="16" id="KW-0276">Fatty acid metabolism</keyword>
<dbReference type="InterPro" id="IPR001128">
    <property type="entry name" value="Cyt_P450"/>
</dbReference>
<evidence type="ECO:0000256" key="29">
    <source>
        <dbReference type="ARBA" id="ARBA00036475"/>
    </source>
</evidence>
<keyword evidence="15" id="KW-0256">Endoplasmic reticulum</keyword>
<comment type="function">
    <text evidence="33">Catalyzes the conversion of prostaglandin H2 (PGH2) to thromboxane A2 (TXA2), a potent inducer of blood vessel constriction and platelet aggregation. Also cleaves PGH2 to 12-hydroxy-heptadecatrienoicacid (12-HHT) and malondialdehyde, which is known to act as a mediator of DNA damage. 12-HHT and malondialdehyde are formed stoichiometrically in the same amounts as TXA2. Additionally, displays dehydratase activity, toward (15S)-hydroperoxy-(5Z,8Z,11Z,13E)-eicosatetraenoate (15(S)-HPETE) producing 15-KETE and 15-HETE.</text>
</comment>
<keyword evidence="19 35" id="KW-0560">Oxidoreductase</keyword>
<dbReference type="EC" id="5.3.99.5" evidence="30"/>
<evidence type="ECO:0000256" key="20">
    <source>
        <dbReference type="ARBA" id="ARBA00023004"/>
    </source>
</evidence>
<evidence type="ECO:0000256" key="27">
    <source>
        <dbReference type="ARBA" id="ARBA00036380"/>
    </source>
</evidence>
<evidence type="ECO:0000256" key="17">
    <source>
        <dbReference type="ARBA" id="ARBA00022848"/>
    </source>
</evidence>
<evidence type="ECO:0000256" key="30">
    <source>
        <dbReference type="ARBA" id="ARBA00038872"/>
    </source>
</evidence>
<comment type="subunit">
    <text evidence="7">Monomer.</text>
</comment>
<feature type="transmembrane region" description="Helical" evidence="36">
    <location>
        <begin position="6"/>
        <end position="23"/>
    </location>
</feature>
<gene>
    <name evidence="37" type="ORF">LSH36_59g01037</name>
</gene>
<comment type="catalytic activity">
    <reaction evidence="29">
        <text>prostaglandin H2 = thromboxane A2</text>
        <dbReference type="Rhea" id="RHEA:17137"/>
        <dbReference type="ChEBI" id="CHEBI:57405"/>
        <dbReference type="ChEBI" id="CHEBI:57445"/>
        <dbReference type="EC" id="5.3.99.5"/>
    </reaction>
    <physiologicalReaction direction="left-to-right" evidence="29">
        <dbReference type="Rhea" id="RHEA:17138"/>
    </physiologicalReaction>
</comment>
<name>A0AAD9K5X1_9ANNE</name>
<dbReference type="PANTHER" id="PTHR24302">
    <property type="entry name" value="CYTOCHROME P450 FAMILY 3"/>
    <property type="match status" value="1"/>
</dbReference>
<evidence type="ECO:0000256" key="19">
    <source>
        <dbReference type="ARBA" id="ARBA00023002"/>
    </source>
</evidence>
<dbReference type="GO" id="GO:0016705">
    <property type="term" value="F:oxidoreductase activity, acting on paired donors, with incorporation or reduction of molecular oxygen"/>
    <property type="evidence" value="ECO:0007669"/>
    <property type="project" value="InterPro"/>
</dbReference>
<evidence type="ECO:0000256" key="1">
    <source>
        <dbReference type="ARBA" id="ARBA00001143"/>
    </source>
</evidence>
<evidence type="ECO:0000256" key="33">
    <source>
        <dbReference type="ARBA" id="ARBA00054825"/>
    </source>
</evidence>
<evidence type="ECO:0000256" key="12">
    <source>
        <dbReference type="ARBA" id="ARBA00022617"/>
    </source>
</evidence>
<dbReference type="CDD" id="cd11055">
    <property type="entry name" value="CYP3A-like"/>
    <property type="match status" value="1"/>
</dbReference>
<evidence type="ECO:0000256" key="34">
    <source>
        <dbReference type="PIRSR" id="PIRSR602401-1"/>
    </source>
</evidence>
<evidence type="ECO:0000256" key="22">
    <source>
        <dbReference type="ARBA" id="ARBA00023136"/>
    </source>
</evidence>
<keyword evidence="13 36" id="KW-0812">Transmembrane</keyword>
<keyword evidence="11" id="KW-0643">Prostaglandin biosynthesis</keyword>
<keyword evidence="17" id="KW-0492">Microsome</keyword>
<dbReference type="GO" id="GO:0005506">
    <property type="term" value="F:iron ion binding"/>
    <property type="evidence" value="ECO:0007669"/>
    <property type="project" value="InterPro"/>
</dbReference>
<keyword evidence="38" id="KW-1185">Reference proteome</keyword>
<evidence type="ECO:0000256" key="11">
    <source>
        <dbReference type="ARBA" id="ARBA00022585"/>
    </source>
</evidence>
<comment type="catalytic activity">
    <reaction evidence="28">
        <text>prostaglandin H2 = (12S)-hydroxy-(5Z,8E,10E)-heptadecatrienoate + malonaldehyde</text>
        <dbReference type="Rhea" id="RHEA:48644"/>
        <dbReference type="ChEBI" id="CHEBI:57405"/>
        <dbReference type="ChEBI" id="CHEBI:90694"/>
        <dbReference type="ChEBI" id="CHEBI:566274"/>
    </reaction>
</comment>
<comment type="catalytic activity">
    <reaction evidence="2">
        <text>a hydroperoxyeicosatetraenoate = an oxoeicosatetraenoate + H2O</text>
        <dbReference type="Rhea" id="RHEA:55556"/>
        <dbReference type="ChEBI" id="CHEBI:15377"/>
        <dbReference type="ChEBI" id="CHEBI:59720"/>
        <dbReference type="ChEBI" id="CHEBI:131859"/>
        <dbReference type="EC" id="4.2.1.152"/>
    </reaction>
    <physiologicalReaction direction="left-to-right" evidence="2">
        <dbReference type="Rhea" id="RHEA:55557"/>
    </physiologicalReaction>
</comment>
<dbReference type="GO" id="GO:0020037">
    <property type="term" value="F:heme binding"/>
    <property type="evidence" value="ECO:0007669"/>
    <property type="project" value="InterPro"/>
</dbReference>
<evidence type="ECO:0000256" key="10">
    <source>
        <dbReference type="ARBA" id="ARBA00022516"/>
    </source>
</evidence>
<evidence type="ECO:0000256" key="36">
    <source>
        <dbReference type="SAM" id="Phobius"/>
    </source>
</evidence>
<evidence type="ECO:0000256" key="16">
    <source>
        <dbReference type="ARBA" id="ARBA00022832"/>
    </source>
</evidence>
<comment type="caution">
    <text evidence="37">The sequence shown here is derived from an EMBL/GenBank/DDBJ whole genome shotgun (WGS) entry which is preliminary data.</text>
</comment>
<keyword evidence="22 36" id="KW-0472">Membrane</keyword>
<evidence type="ECO:0000256" key="31">
    <source>
        <dbReference type="ARBA" id="ARBA00040834"/>
    </source>
</evidence>
<comment type="similarity">
    <text evidence="6 35">Belongs to the cytochrome P450 family.</text>
</comment>
<evidence type="ECO:0000256" key="18">
    <source>
        <dbReference type="ARBA" id="ARBA00022989"/>
    </source>
</evidence>
<evidence type="ECO:0000256" key="35">
    <source>
        <dbReference type="RuleBase" id="RU000461"/>
    </source>
</evidence>
<keyword evidence="12 34" id="KW-0349">Heme</keyword>
<evidence type="ECO:0000313" key="37">
    <source>
        <dbReference type="EMBL" id="KAK2164743.1"/>
    </source>
</evidence>
<keyword evidence="25" id="KW-0456">Lyase</keyword>
<evidence type="ECO:0000256" key="14">
    <source>
        <dbReference type="ARBA" id="ARBA00022723"/>
    </source>
</evidence>
<evidence type="ECO:0000256" key="24">
    <source>
        <dbReference type="ARBA" id="ARBA00023235"/>
    </source>
</evidence>
<comment type="subcellular location">
    <subcellularLocation>
        <location evidence="5">Endoplasmic reticulum membrane</location>
        <topology evidence="5">Multi-pass membrane protein</topology>
    </subcellularLocation>
    <subcellularLocation>
        <location evidence="4">Endoplasmic reticulum membrane</location>
        <topology evidence="4">Peripheral membrane protein</topology>
    </subcellularLocation>
    <subcellularLocation>
        <location evidence="3">Microsome membrane</location>
        <topology evidence="3">Peripheral membrane protein</topology>
    </subcellularLocation>
</comment>
<evidence type="ECO:0000256" key="6">
    <source>
        <dbReference type="ARBA" id="ARBA00010617"/>
    </source>
</evidence>
<dbReference type="EC" id="4.2.1.152" evidence="8"/>
<comment type="cofactor">
    <cofactor evidence="34">
        <name>heme</name>
        <dbReference type="ChEBI" id="CHEBI:30413"/>
    </cofactor>
</comment>
<feature type="binding site" description="axial binding residue" evidence="34">
    <location>
        <position position="483"/>
    </location>
    <ligand>
        <name>heme</name>
        <dbReference type="ChEBI" id="CHEBI:30413"/>
    </ligand>
    <ligandPart>
        <name>Fe</name>
        <dbReference type="ChEBI" id="CHEBI:18248"/>
    </ligandPart>
</feature>
<evidence type="ECO:0000256" key="2">
    <source>
        <dbReference type="ARBA" id="ARBA00001719"/>
    </source>
</evidence>
<dbReference type="PRINTS" id="PR00463">
    <property type="entry name" value="EP450I"/>
</dbReference>
<evidence type="ECO:0000256" key="7">
    <source>
        <dbReference type="ARBA" id="ARBA00011245"/>
    </source>
</evidence>
<keyword evidence="35" id="KW-0503">Monooxygenase</keyword>
<evidence type="ECO:0000256" key="23">
    <source>
        <dbReference type="ARBA" id="ARBA00023160"/>
    </source>
</evidence>
<evidence type="ECO:0000256" key="15">
    <source>
        <dbReference type="ARBA" id="ARBA00022824"/>
    </source>
</evidence>
<evidence type="ECO:0000256" key="5">
    <source>
        <dbReference type="ARBA" id="ARBA00004477"/>
    </source>
</evidence>
<dbReference type="AlphaFoldDB" id="A0AAD9K5X1"/>
<proteinExistence type="inferred from homology"/>
<keyword evidence="18 36" id="KW-1133">Transmembrane helix</keyword>